<dbReference type="InterPro" id="IPR010734">
    <property type="entry name" value="Copine_C"/>
</dbReference>
<dbReference type="SUPFAM" id="SSF53300">
    <property type="entry name" value="vWA-like"/>
    <property type="match status" value="1"/>
</dbReference>
<feature type="compositionally biased region" description="Low complexity" evidence="1">
    <location>
        <begin position="35"/>
        <end position="50"/>
    </location>
</feature>
<comment type="caution">
    <text evidence="3">The sequence shown here is derived from an EMBL/GenBank/DDBJ whole genome shotgun (WGS) entry which is preliminary data.</text>
</comment>
<evidence type="ECO:0000313" key="3">
    <source>
        <dbReference type="EMBL" id="KAH1091904.1"/>
    </source>
</evidence>
<dbReference type="Pfam" id="PF07002">
    <property type="entry name" value="Copine"/>
    <property type="match status" value="1"/>
</dbReference>
<dbReference type="GO" id="GO:0004842">
    <property type="term" value="F:ubiquitin-protein transferase activity"/>
    <property type="evidence" value="ECO:0007669"/>
    <property type="project" value="TreeGrafter"/>
</dbReference>
<dbReference type="GO" id="GO:0016567">
    <property type="term" value="P:protein ubiquitination"/>
    <property type="evidence" value="ECO:0007669"/>
    <property type="project" value="TreeGrafter"/>
</dbReference>
<dbReference type="InterPro" id="IPR002035">
    <property type="entry name" value="VWF_A"/>
</dbReference>
<dbReference type="GO" id="GO:0005634">
    <property type="term" value="C:nucleus"/>
    <property type="evidence" value="ECO:0007669"/>
    <property type="project" value="TreeGrafter"/>
</dbReference>
<evidence type="ECO:0000259" key="2">
    <source>
        <dbReference type="SMART" id="SM00327"/>
    </source>
</evidence>
<dbReference type="EMBL" id="JAIQCV010000006">
    <property type="protein sequence ID" value="KAH1091904.1"/>
    <property type="molecule type" value="Genomic_DNA"/>
</dbReference>
<proteinExistence type="predicted"/>
<dbReference type="InterPro" id="IPR036465">
    <property type="entry name" value="vWFA_dom_sf"/>
</dbReference>
<sequence length="437" mass="48820">MGGSSSKDVNWRQNSSYHTSSASWDSHTGNPQYGQESPSYMSQYSSAYPQYYPPSQPEPQYYPPSQNRGSDKRTLDRRYSRIADNYNSLDQVTEALANAGLESSNLIVGIDFTKSNEWTGKRSFNRKSLHHIGNSLNPYEQAISIIGKTLAAFDEDNLIPCFGFGDASTHDQDVFSFYPDDRFCNGFEEVLSRYRAIVPHLRLAGPTSFAPIIEMAMTIVEQSGGQYHVLVIIADGQVTRSVDTQHGQLSPQEQKTVDAIVQASKLPLSIILVGVGDGPWDMMKEFDDNIPARAFDNFQFVNFTEIMSKNTSPSRKETEFALAALMEIPSQYKATIELNILGEMFPREFHYLLLHTVQHLSTAPNHPILLISNVVQHLSAAQNLLTLPVSHQVSLLIRKTVIPSAQLPQLQVLIMITGYAKFNVVVQSVHISSIKNK</sequence>
<organism evidence="3 4">
    <name type="scientific">Gossypium stocksii</name>
    <dbReference type="NCBI Taxonomy" id="47602"/>
    <lineage>
        <taxon>Eukaryota</taxon>
        <taxon>Viridiplantae</taxon>
        <taxon>Streptophyta</taxon>
        <taxon>Embryophyta</taxon>
        <taxon>Tracheophyta</taxon>
        <taxon>Spermatophyta</taxon>
        <taxon>Magnoliopsida</taxon>
        <taxon>eudicotyledons</taxon>
        <taxon>Gunneridae</taxon>
        <taxon>Pentapetalae</taxon>
        <taxon>rosids</taxon>
        <taxon>malvids</taxon>
        <taxon>Malvales</taxon>
        <taxon>Malvaceae</taxon>
        <taxon>Malvoideae</taxon>
        <taxon>Gossypium</taxon>
    </lineage>
</organism>
<keyword evidence="4" id="KW-1185">Reference proteome</keyword>
<dbReference type="PANTHER" id="PTHR45751:SF29">
    <property type="entry name" value="E3 UBIQUITIN-PROTEIN LIGASE RGLG2"/>
    <property type="match status" value="1"/>
</dbReference>
<feature type="region of interest" description="Disordered" evidence="1">
    <location>
        <begin position="1"/>
        <end position="73"/>
    </location>
</feature>
<feature type="compositionally biased region" description="Polar residues" evidence="1">
    <location>
        <begin position="1"/>
        <end position="34"/>
    </location>
</feature>
<feature type="compositionally biased region" description="Pro residues" evidence="1">
    <location>
        <begin position="51"/>
        <end position="62"/>
    </location>
</feature>
<dbReference type="OrthoDB" id="5855668at2759"/>
<name>A0A9D3VQE4_9ROSI</name>
<feature type="domain" description="VWFA" evidence="2">
    <location>
        <begin position="103"/>
        <end position="306"/>
    </location>
</feature>
<protein>
    <recommendedName>
        <fullName evidence="2">VWFA domain-containing protein</fullName>
    </recommendedName>
</protein>
<evidence type="ECO:0000313" key="4">
    <source>
        <dbReference type="Proteomes" id="UP000828251"/>
    </source>
</evidence>
<gene>
    <name evidence="3" type="ORF">J1N35_019161</name>
</gene>
<dbReference type="InterPro" id="IPR052079">
    <property type="entry name" value="E3_ligase/Copine_domain"/>
</dbReference>
<dbReference type="SMART" id="SM00327">
    <property type="entry name" value="VWA"/>
    <property type="match status" value="1"/>
</dbReference>
<accession>A0A9D3VQE4</accession>
<evidence type="ECO:0000256" key="1">
    <source>
        <dbReference type="SAM" id="MobiDB-lite"/>
    </source>
</evidence>
<dbReference type="AlphaFoldDB" id="A0A9D3VQE4"/>
<dbReference type="Proteomes" id="UP000828251">
    <property type="component" value="Unassembled WGS sequence"/>
</dbReference>
<reference evidence="3 4" key="1">
    <citation type="journal article" date="2021" name="Plant Biotechnol. J.">
        <title>Multi-omics assisted identification of the key and species-specific regulatory components of drought-tolerant mechanisms in Gossypium stocksii.</title>
        <authorList>
            <person name="Yu D."/>
            <person name="Ke L."/>
            <person name="Zhang D."/>
            <person name="Wu Y."/>
            <person name="Sun Y."/>
            <person name="Mei J."/>
            <person name="Sun J."/>
            <person name="Sun Y."/>
        </authorList>
    </citation>
    <scope>NUCLEOTIDE SEQUENCE [LARGE SCALE GENOMIC DNA]</scope>
    <source>
        <strain evidence="4">cv. E1</strain>
        <tissue evidence="3">Leaf</tissue>
    </source>
</reference>
<dbReference type="PANTHER" id="PTHR45751">
    <property type="entry name" value="COPINE FAMILY PROTEIN 1"/>
    <property type="match status" value="1"/>
</dbReference>